<dbReference type="EMBL" id="BART01034454">
    <property type="protein sequence ID" value="GAH17394.1"/>
    <property type="molecule type" value="Genomic_DNA"/>
</dbReference>
<name>X1EJU9_9ZZZZ</name>
<dbReference type="SUPFAM" id="SSF109604">
    <property type="entry name" value="HD-domain/PDEase-like"/>
    <property type="match status" value="1"/>
</dbReference>
<evidence type="ECO:0000259" key="1">
    <source>
        <dbReference type="PROSITE" id="PS51832"/>
    </source>
</evidence>
<dbReference type="Gene3D" id="1.10.3210.10">
    <property type="entry name" value="Hypothetical protein af1432"/>
    <property type="match status" value="1"/>
</dbReference>
<dbReference type="InterPro" id="IPR052020">
    <property type="entry name" value="Cyclic_di-GMP/3'3'-cGAMP_PDE"/>
</dbReference>
<feature type="domain" description="HD-GYP" evidence="1">
    <location>
        <begin position="1"/>
        <end position="134"/>
    </location>
</feature>
<accession>X1EJU9</accession>
<comment type="caution">
    <text evidence="2">The sequence shown here is derived from an EMBL/GenBank/DDBJ whole genome shotgun (WGS) entry which is preliminary data.</text>
</comment>
<dbReference type="InterPro" id="IPR037522">
    <property type="entry name" value="HD_GYP_dom"/>
</dbReference>
<dbReference type="SMART" id="SM00471">
    <property type="entry name" value="HDc"/>
    <property type="match status" value="1"/>
</dbReference>
<proteinExistence type="predicted"/>
<dbReference type="PROSITE" id="PS51832">
    <property type="entry name" value="HD_GYP"/>
    <property type="match status" value="1"/>
</dbReference>
<protein>
    <recommendedName>
        <fullName evidence="1">HD-GYP domain-containing protein</fullName>
    </recommendedName>
</protein>
<dbReference type="CDD" id="cd00077">
    <property type="entry name" value="HDc"/>
    <property type="match status" value="1"/>
</dbReference>
<reference evidence="2" key="1">
    <citation type="journal article" date="2014" name="Front. Microbiol.">
        <title>High frequency of phylogenetically diverse reductive dehalogenase-homologous genes in deep subseafloor sedimentary metagenomes.</title>
        <authorList>
            <person name="Kawai M."/>
            <person name="Futagami T."/>
            <person name="Toyoda A."/>
            <person name="Takaki Y."/>
            <person name="Nishi S."/>
            <person name="Hori S."/>
            <person name="Arai W."/>
            <person name="Tsubouchi T."/>
            <person name="Morono Y."/>
            <person name="Uchiyama I."/>
            <person name="Ito T."/>
            <person name="Fujiyama A."/>
            <person name="Inagaki F."/>
            <person name="Takami H."/>
        </authorList>
    </citation>
    <scope>NUCLEOTIDE SEQUENCE</scope>
    <source>
        <strain evidence="2">Expedition CK06-06</strain>
    </source>
</reference>
<feature type="non-terminal residue" evidence="2">
    <location>
        <position position="134"/>
    </location>
</feature>
<dbReference type="Pfam" id="PF13487">
    <property type="entry name" value="HD_5"/>
    <property type="match status" value="1"/>
</dbReference>
<dbReference type="PANTHER" id="PTHR45228">
    <property type="entry name" value="CYCLIC DI-GMP PHOSPHODIESTERASE TM_0186-RELATED"/>
    <property type="match status" value="1"/>
</dbReference>
<dbReference type="PANTHER" id="PTHR45228:SF1">
    <property type="entry name" value="CYCLIC DI-GMP PHOSPHODIESTERASE TM_0186"/>
    <property type="match status" value="1"/>
</dbReference>
<dbReference type="InterPro" id="IPR003607">
    <property type="entry name" value="HD/PDEase_dom"/>
</dbReference>
<evidence type="ECO:0000313" key="2">
    <source>
        <dbReference type="EMBL" id="GAH17394.1"/>
    </source>
</evidence>
<gene>
    <name evidence="2" type="ORF">S01H4_58876</name>
</gene>
<sequence length="134" mass="14891">MAKYSRVIAEHLGFSKDDADVIEMAAPMHDIGKIGIRDDILLKPGKLTSEEFELMKEHTKIGYDILKDSPSKFLQMGAVIALNHHEKFDGTGYPYGKKGDDIPIEARIVAVADVYDALVSERPYKNAWSVQAAL</sequence>
<organism evidence="2">
    <name type="scientific">marine sediment metagenome</name>
    <dbReference type="NCBI Taxonomy" id="412755"/>
    <lineage>
        <taxon>unclassified sequences</taxon>
        <taxon>metagenomes</taxon>
        <taxon>ecological metagenomes</taxon>
    </lineage>
</organism>
<dbReference type="AlphaFoldDB" id="X1EJU9"/>